<evidence type="ECO:0008006" key="3">
    <source>
        <dbReference type="Google" id="ProtNLM"/>
    </source>
</evidence>
<keyword evidence="2" id="KW-1185">Reference proteome</keyword>
<comment type="caution">
    <text evidence="1">The sequence shown here is derived from an EMBL/GenBank/DDBJ whole genome shotgun (WGS) entry which is preliminary data.</text>
</comment>
<gene>
    <name evidence="1" type="ORF">ACFS6H_10735</name>
</gene>
<proteinExistence type="predicted"/>
<dbReference type="Proteomes" id="UP001597511">
    <property type="component" value="Unassembled WGS sequence"/>
</dbReference>
<protein>
    <recommendedName>
        <fullName evidence="3">DUF2267 domain-containing protein</fullName>
    </recommendedName>
</protein>
<evidence type="ECO:0000313" key="1">
    <source>
        <dbReference type="EMBL" id="MFD2920188.1"/>
    </source>
</evidence>
<dbReference type="RefSeq" id="WP_386098168.1">
    <property type="nucleotide sequence ID" value="NZ_JBHUOZ010000003.1"/>
</dbReference>
<name>A0ABW6A4E4_9BACT</name>
<accession>A0ABW6A4E4</accession>
<sequence length="48" mass="5264">MQELIDKIKAEAGINDEQAAKAIEAVKQYVIEKFPMLEGAVGNLFGQN</sequence>
<reference evidence="2" key="1">
    <citation type="journal article" date="2019" name="Int. J. Syst. Evol. Microbiol.">
        <title>The Global Catalogue of Microorganisms (GCM) 10K type strain sequencing project: providing services to taxonomists for standard genome sequencing and annotation.</title>
        <authorList>
            <consortium name="The Broad Institute Genomics Platform"/>
            <consortium name="The Broad Institute Genome Sequencing Center for Infectious Disease"/>
            <person name="Wu L."/>
            <person name="Ma J."/>
        </authorList>
    </citation>
    <scope>NUCLEOTIDE SEQUENCE [LARGE SCALE GENOMIC DNA]</scope>
    <source>
        <strain evidence="2">KCTC 23299</strain>
    </source>
</reference>
<evidence type="ECO:0000313" key="2">
    <source>
        <dbReference type="Proteomes" id="UP001597511"/>
    </source>
</evidence>
<organism evidence="1 2">
    <name type="scientific">Terrimonas rubra</name>
    <dbReference type="NCBI Taxonomy" id="1035890"/>
    <lineage>
        <taxon>Bacteria</taxon>
        <taxon>Pseudomonadati</taxon>
        <taxon>Bacteroidota</taxon>
        <taxon>Chitinophagia</taxon>
        <taxon>Chitinophagales</taxon>
        <taxon>Chitinophagaceae</taxon>
        <taxon>Terrimonas</taxon>
    </lineage>
</organism>
<dbReference type="EMBL" id="JBHUOZ010000003">
    <property type="protein sequence ID" value="MFD2920188.1"/>
    <property type="molecule type" value="Genomic_DNA"/>
</dbReference>